<dbReference type="AlphaFoldDB" id="A0A1B8HZ55"/>
<protein>
    <submittedName>
        <fullName evidence="2">Uncharacterized protein</fullName>
    </submittedName>
</protein>
<evidence type="ECO:0000313" key="5">
    <source>
        <dbReference type="Proteomes" id="UP000241858"/>
    </source>
</evidence>
<feature type="compositionally biased region" description="Polar residues" evidence="1">
    <location>
        <begin position="175"/>
        <end position="186"/>
    </location>
</feature>
<dbReference type="Proteomes" id="UP000196485">
    <property type="component" value="Unassembled WGS sequence"/>
</dbReference>
<reference evidence="2 5" key="3">
    <citation type="submission" date="2018-03" db="EMBL/GenBank/DDBJ databases">
        <title>Whole genome sequencing of Histamine producing bacteria.</title>
        <authorList>
            <person name="Butler K."/>
        </authorList>
    </citation>
    <scope>NUCLEOTIDE SEQUENCE [LARGE SCALE GENOMIC DNA]</scope>
    <source>
        <strain evidence="2 5">DSM 23343</strain>
    </source>
</reference>
<dbReference type="Proteomes" id="UP000241858">
    <property type="component" value="Unassembled WGS sequence"/>
</dbReference>
<organism evidence="2 5">
    <name type="scientific">Photobacterium aquimaris</name>
    <dbReference type="NCBI Taxonomy" id="512643"/>
    <lineage>
        <taxon>Bacteria</taxon>
        <taxon>Pseudomonadati</taxon>
        <taxon>Pseudomonadota</taxon>
        <taxon>Gammaproteobacteria</taxon>
        <taxon>Vibrionales</taxon>
        <taxon>Vibrionaceae</taxon>
        <taxon>Photobacterium</taxon>
    </lineage>
</organism>
<proteinExistence type="predicted"/>
<dbReference type="EMBL" id="FYAH01000001">
    <property type="protein sequence ID" value="SMY15604.1"/>
    <property type="molecule type" value="Genomic_DNA"/>
</dbReference>
<keyword evidence="4" id="KW-1185">Reference proteome</keyword>
<name>A0A1B8HZ55_9GAMM</name>
<accession>A0A1B8HZ55</accession>
<dbReference type="RefSeq" id="WP_060999125.1">
    <property type="nucleotide sequence ID" value="NZ_FYAH01000001.1"/>
</dbReference>
<sequence length="292" mass="33181">MSGLFNAIRELSGNEANISIPRVYIRFCNGDLNQAAVLSQLVFWSGRTTRTDGWFYKRHEQLADELGFSVDQVRYALKKLKTRLNDCLETARKKANGVPTVHYKFNESKLMEIIFFSQHSDSVNLPNGNGNITESIRGSHRNLGNGKITESINRSNTDPIKQINNPVVPCEDAYQDSQITEQSQPAPQERNTKPVRVQRKLKTELADDFTITESMQQWYSAQGFTLDAQAATCQWADAMKARDCKYLDWVAAWRNGMRNANKWAAERTNKQISATQRMGASDGKYGPPEDYR</sequence>
<reference evidence="4" key="1">
    <citation type="submission" date="2017-06" db="EMBL/GenBank/DDBJ databases">
        <authorList>
            <person name="Rodrigo-Torres L."/>
            <person name="Arahal R. D."/>
            <person name="Lucena T."/>
        </authorList>
    </citation>
    <scope>NUCLEOTIDE SEQUENCE [LARGE SCALE GENOMIC DNA]</scope>
    <source>
        <strain evidence="4">type strain: CECT 9192</strain>
    </source>
</reference>
<evidence type="ECO:0000256" key="1">
    <source>
        <dbReference type="SAM" id="MobiDB-lite"/>
    </source>
</evidence>
<dbReference type="OrthoDB" id="5818514at2"/>
<feature type="region of interest" description="Disordered" evidence="1">
    <location>
        <begin position="269"/>
        <end position="292"/>
    </location>
</feature>
<dbReference type="EMBL" id="PYLY01000056">
    <property type="protein sequence ID" value="PST97992.1"/>
    <property type="molecule type" value="Genomic_DNA"/>
</dbReference>
<evidence type="ECO:0000313" key="3">
    <source>
        <dbReference type="EMBL" id="SMY15604.1"/>
    </source>
</evidence>
<feature type="region of interest" description="Disordered" evidence="1">
    <location>
        <begin position="134"/>
        <end position="195"/>
    </location>
</feature>
<gene>
    <name evidence="2" type="ORF">C0W81_18520</name>
    <name evidence="3" type="ORF">PAQU9191_00827</name>
</gene>
<evidence type="ECO:0000313" key="2">
    <source>
        <dbReference type="EMBL" id="PST97992.1"/>
    </source>
</evidence>
<feature type="compositionally biased region" description="Polar residues" evidence="1">
    <location>
        <begin position="148"/>
        <end position="165"/>
    </location>
</feature>
<reference evidence="3" key="2">
    <citation type="submission" date="2017-06" db="EMBL/GenBank/DDBJ databases">
        <authorList>
            <person name="Kim H.J."/>
            <person name="Triplett B.A."/>
        </authorList>
    </citation>
    <scope>NUCLEOTIDE SEQUENCE [LARGE SCALE GENOMIC DNA]</scope>
    <source>
        <strain evidence="3">Type strain: CECT 9192</strain>
    </source>
</reference>
<evidence type="ECO:0000313" key="4">
    <source>
        <dbReference type="Proteomes" id="UP000196485"/>
    </source>
</evidence>